<dbReference type="Gene3D" id="3.90.226.10">
    <property type="entry name" value="2-enoyl-CoA Hydratase, Chain A, domain 1"/>
    <property type="match status" value="1"/>
</dbReference>
<dbReference type="InterPro" id="IPR001478">
    <property type="entry name" value="PDZ"/>
</dbReference>
<dbReference type="InterPro" id="IPR032179">
    <property type="entry name" value="Cry22Aa_Ig-like"/>
</dbReference>
<dbReference type="SUPFAM" id="SSF52096">
    <property type="entry name" value="ClpP/crotonase"/>
    <property type="match status" value="1"/>
</dbReference>
<dbReference type="Gene3D" id="3.30.750.170">
    <property type="match status" value="1"/>
</dbReference>
<dbReference type="Pfam" id="PF03572">
    <property type="entry name" value="Peptidase_S41"/>
    <property type="match status" value="1"/>
</dbReference>
<dbReference type="Gene3D" id="2.30.42.10">
    <property type="match status" value="1"/>
</dbReference>
<dbReference type="GO" id="GO:0006508">
    <property type="term" value="P:proteolysis"/>
    <property type="evidence" value="ECO:0007669"/>
    <property type="project" value="InterPro"/>
</dbReference>
<sequence length="610" mass="66969">MKIILIITDFIMALFHTKKKGIASLFFITSLLSACGGGSSESTKKDTTPPVITLKGGDVTIIEGTGYNDLGVTATDAVDGRVDVVISGELNLHTVGEYTLHYTAKDSSGNTASVDRIVTVSAAPAPTYSWVANQFEPAASYKNRCANPRINVRNPFTGKDYQDQQGSVLAENFWLRSWNNNTYLWYNEVTDTNPENYAHPVDYFRQLKSNAIDAQGELIDKYHYAVDTADYIERTEAGVRSGYGISFHISSYQPPRKITVRYIEPNSPADDAGIKRGTQILEVDDIDLVNATFTEFQTIVGNFSTTKIGDTHTLRFINNDAIHAQKVTMTAAEINIQPVQNVEIIVDNESNEKIGYLLFNEHITKAEQPLIDAFNDFKDEKVDDLILDLRYNGGGAAYLASGIAAMISSRATTKDKVFSKSSMNDKHHDIDPFSSEPIQPLPFIYQDRSGKNLPQLGLSRVFIITSEETCSASELIINGLRGIDVEVIQIGSTTCGKPYGFYPTDNCGITYMSVNFKGVNHKGFGDYTNGFSPANEAQTVGVKIAGCYALDDFTHPLGTPEENKIATALAYRKTGVCPTVHARPASAKTSQEGFTIEPEWINNAIMGNGY</sequence>
<dbReference type="GO" id="GO:0008236">
    <property type="term" value="F:serine-type peptidase activity"/>
    <property type="evidence" value="ECO:0007669"/>
    <property type="project" value="InterPro"/>
</dbReference>
<dbReference type="GO" id="GO:0004175">
    <property type="term" value="F:endopeptidase activity"/>
    <property type="evidence" value="ECO:0007669"/>
    <property type="project" value="TreeGrafter"/>
</dbReference>
<dbReference type="Pfam" id="PF00595">
    <property type="entry name" value="PDZ"/>
    <property type="match status" value="1"/>
</dbReference>
<proteinExistence type="predicted"/>
<evidence type="ECO:0000259" key="1">
    <source>
        <dbReference type="PROSITE" id="PS50106"/>
    </source>
</evidence>
<dbReference type="InterPro" id="IPR036034">
    <property type="entry name" value="PDZ_sf"/>
</dbReference>
<dbReference type="InterPro" id="IPR005151">
    <property type="entry name" value="Tail-specific_protease"/>
</dbReference>
<dbReference type="PANTHER" id="PTHR32060">
    <property type="entry name" value="TAIL-SPECIFIC PROTEASE"/>
    <property type="match status" value="1"/>
</dbReference>
<dbReference type="AlphaFoldDB" id="A0A7V2SYQ6"/>
<dbReference type="PANTHER" id="PTHR32060:SF30">
    <property type="entry name" value="CARBOXY-TERMINAL PROCESSING PROTEASE CTPA"/>
    <property type="match status" value="1"/>
</dbReference>
<dbReference type="EMBL" id="DRMS01000152">
    <property type="protein sequence ID" value="HFC91906.1"/>
    <property type="molecule type" value="Genomic_DNA"/>
</dbReference>
<protein>
    <submittedName>
        <fullName evidence="2">DUF5011 domain-containing protein</fullName>
    </submittedName>
</protein>
<accession>A0A7V2SYQ6</accession>
<reference evidence="2" key="1">
    <citation type="journal article" date="2020" name="mSystems">
        <title>Genome- and Community-Level Interaction Insights into Carbon Utilization and Element Cycling Functions of Hydrothermarchaeota in Hydrothermal Sediment.</title>
        <authorList>
            <person name="Zhou Z."/>
            <person name="Liu Y."/>
            <person name="Xu W."/>
            <person name="Pan J."/>
            <person name="Luo Z.H."/>
            <person name="Li M."/>
        </authorList>
    </citation>
    <scope>NUCLEOTIDE SEQUENCE [LARGE SCALE GENOMIC DNA]</scope>
    <source>
        <strain evidence="2">HyVt-493</strain>
    </source>
</reference>
<dbReference type="CDD" id="cd07561">
    <property type="entry name" value="Peptidase_S41_CPP_like"/>
    <property type="match status" value="1"/>
</dbReference>
<dbReference type="Proteomes" id="UP000885750">
    <property type="component" value="Unassembled WGS sequence"/>
</dbReference>
<dbReference type="Pfam" id="PF16403">
    <property type="entry name" value="Bact_surface_Ig-like"/>
    <property type="match status" value="1"/>
</dbReference>
<comment type="caution">
    <text evidence="2">The sequence shown here is derived from an EMBL/GenBank/DDBJ whole genome shotgun (WGS) entry which is preliminary data.</text>
</comment>
<dbReference type="SUPFAM" id="SSF50156">
    <property type="entry name" value="PDZ domain-like"/>
    <property type="match status" value="1"/>
</dbReference>
<dbReference type="InterPro" id="IPR013783">
    <property type="entry name" value="Ig-like_fold"/>
</dbReference>
<dbReference type="GO" id="GO:0007165">
    <property type="term" value="P:signal transduction"/>
    <property type="evidence" value="ECO:0007669"/>
    <property type="project" value="TreeGrafter"/>
</dbReference>
<dbReference type="CDD" id="cd00136">
    <property type="entry name" value="PDZ_canonical"/>
    <property type="match status" value="1"/>
</dbReference>
<dbReference type="PROSITE" id="PS50106">
    <property type="entry name" value="PDZ"/>
    <property type="match status" value="1"/>
</dbReference>
<name>A0A7V2SYQ6_LEUMU</name>
<dbReference type="GO" id="GO:0030288">
    <property type="term" value="C:outer membrane-bounded periplasmic space"/>
    <property type="evidence" value="ECO:0007669"/>
    <property type="project" value="TreeGrafter"/>
</dbReference>
<organism evidence="2">
    <name type="scientific">Leucothrix mucor</name>
    <dbReference type="NCBI Taxonomy" id="45248"/>
    <lineage>
        <taxon>Bacteria</taxon>
        <taxon>Pseudomonadati</taxon>
        <taxon>Pseudomonadota</taxon>
        <taxon>Gammaproteobacteria</taxon>
        <taxon>Thiotrichales</taxon>
        <taxon>Thiotrichaceae</taxon>
        <taxon>Leucothrix</taxon>
    </lineage>
</organism>
<feature type="domain" description="PDZ" evidence="1">
    <location>
        <begin position="232"/>
        <end position="295"/>
    </location>
</feature>
<dbReference type="PROSITE" id="PS51257">
    <property type="entry name" value="PROKAR_LIPOPROTEIN"/>
    <property type="match status" value="1"/>
</dbReference>
<dbReference type="Gene3D" id="2.60.40.10">
    <property type="entry name" value="Immunoglobulins"/>
    <property type="match status" value="1"/>
</dbReference>
<gene>
    <name evidence="2" type="ORF">ENJ51_03755</name>
</gene>
<dbReference type="SMART" id="SM00228">
    <property type="entry name" value="PDZ"/>
    <property type="match status" value="1"/>
</dbReference>
<evidence type="ECO:0000313" key="2">
    <source>
        <dbReference type="EMBL" id="HFC91906.1"/>
    </source>
</evidence>
<dbReference type="InterPro" id="IPR029045">
    <property type="entry name" value="ClpP/crotonase-like_dom_sf"/>
</dbReference>